<evidence type="ECO:0000313" key="1">
    <source>
        <dbReference type="EMBL" id="EFQ05151.1"/>
    </source>
</evidence>
<dbReference type="Proteomes" id="UP000006028">
    <property type="component" value="Unassembled WGS sequence"/>
</dbReference>
<proteinExistence type="predicted"/>
<reference evidence="1 2" key="1">
    <citation type="submission" date="2010-08" db="EMBL/GenBank/DDBJ databases">
        <authorList>
            <person name="Weinstock G."/>
            <person name="Sodergren E."/>
            <person name="Clifton S."/>
            <person name="Fulton L."/>
            <person name="Fulton B."/>
            <person name="Courtney L."/>
            <person name="Fronick C."/>
            <person name="Harrison M."/>
            <person name="Strong C."/>
            <person name="Farmer C."/>
            <person name="Delahaunty K."/>
            <person name="Markovic C."/>
            <person name="Hall O."/>
            <person name="Minx P."/>
            <person name="Tomlinson C."/>
            <person name="Mitreva M."/>
            <person name="Hou S."/>
            <person name="Chen J."/>
            <person name="Wollam A."/>
            <person name="Pepin K.H."/>
            <person name="Johnson M."/>
            <person name="Bhonagiri V."/>
            <person name="Zhang X."/>
            <person name="Suruliraj S."/>
            <person name="Warren W."/>
            <person name="Chinwalla A."/>
            <person name="Mardis E.R."/>
            <person name="Wilson R.K."/>
        </authorList>
    </citation>
    <scope>NUCLEOTIDE SEQUENCE [LARGE SCALE GENOMIC DNA]</scope>
    <source>
        <strain evidence="1 2">KLE1255</strain>
    </source>
</reference>
<accession>E2ZNQ8</accession>
<dbReference type="RefSeq" id="WP_005946566.1">
    <property type="nucleotide sequence ID" value="NZ_GL538351.1"/>
</dbReference>
<protein>
    <submittedName>
        <fullName evidence="1">Uncharacterized protein</fullName>
    </submittedName>
</protein>
<sequence>MTFCFEDLDPDSKEFLKKHVPSAVNCRSLDELLLELDDFITSTFDENDEPTALSREGEAVYDRIYCCTP</sequence>
<gene>
    <name evidence="1" type="ORF">HMPREF9436_03338</name>
</gene>
<dbReference type="BioCyc" id="FCF748224-HMP:GTSS-2310-MONOMER"/>
<evidence type="ECO:0000313" key="2">
    <source>
        <dbReference type="Proteomes" id="UP000006028"/>
    </source>
</evidence>
<organism evidence="1 2">
    <name type="scientific">Faecalibacterium cf. prausnitzii KLE1255</name>
    <dbReference type="NCBI Taxonomy" id="748224"/>
    <lineage>
        <taxon>Bacteria</taxon>
        <taxon>Bacillati</taxon>
        <taxon>Bacillota</taxon>
        <taxon>Clostridia</taxon>
        <taxon>Eubacteriales</taxon>
        <taxon>Oscillospiraceae</taxon>
        <taxon>Faecalibacterium</taxon>
    </lineage>
</organism>
<dbReference type="STRING" id="748224.HMPREF9436_03338"/>
<dbReference type="HOGENOM" id="CLU_2769726_0_0_9"/>
<name>E2ZNQ8_9FIRM</name>
<comment type="caution">
    <text evidence="1">The sequence shown here is derived from an EMBL/GenBank/DDBJ whole genome shotgun (WGS) entry which is preliminary data.</text>
</comment>
<dbReference type="EMBL" id="AECU01000248">
    <property type="protein sequence ID" value="EFQ05151.1"/>
    <property type="molecule type" value="Genomic_DNA"/>
</dbReference>
<dbReference type="AlphaFoldDB" id="E2ZNQ8"/>